<dbReference type="AlphaFoldDB" id="A0AAU9Z0C6"/>
<dbReference type="GO" id="GO:0005929">
    <property type="term" value="C:cilium"/>
    <property type="evidence" value="ECO:0007669"/>
    <property type="project" value="UniProtKB-SubCell"/>
</dbReference>
<accession>A0AAU9Z0C6</accession>
<keyword evidence="5" id="KW-0966">Cell projection</keyword>
<comment type="subcellular location">
    <subcellularLocation>
        <location evidence="1">Cell projection</location>
        <location evidence="1">Cilium</location>
    </subcellularLocation>
    <subcellularLocation>
        <location evidence="2">Cytoplasm</location>
    </subcellularLocation>
</comment>
<reference evidence="7" key="1">
    <citation type="submission" date="2022-06" db="EMBL/GenBank/DDBJ databases">
        <authorList>
            <person name="Andreotti S."/>
            <person name="Wyler E."/>
        </authorList>
    </citation>
    <scope>NUCLEOTIDE SEQUENCE</scope>
</reference>
<dbReference type="PANTHER" id="PTHR45912">
    <property type="entry name" value="CILIA- AND FLAGELLA-ASSOCIATED PROTEIN 47"/>
    <property type="match status" value="1"/>
</dbReference>
<evidence type="ECO:0000313" key="7">
    <source>
        <dbReference type="EMBL" id="CAH6785508.1"/>
    </source>
</evidence>
<keyword evidence="4" id="KW-0969">Cilium</keyword>
<dbReference type="GO" id="GO:0007288">
    <property type="term" value="P:sperm axoneme assembly"/>
    <property type="evidence" value="ECO:0007669"/>
    <property type="project" value="TreeGrafter"/>
</dbReference>
<comment type="caution">
    <text evidence="7">The sequence shown here is derived from an EMBL/GenBank/DDBJ whole genome shotgun (WGS) entry which is preliminary data.</text>
</comment>
<evidence type="ECO:0000256" key="1">
    <source>
        <dbReference type="ARBA" id="ARBA00004138"/>
    </source>
</evidence>
<dbReference type="InterPro" id="IPR013783">
    <property type="entry name" value="Ig-like_fold"/>
</dbReference>
<gene>
    <name evidence="7" type="primary">Cfap47</name>
    <name evidence="7" type="ORF">PHOROB_LOCUS3901</name>
</gene>
<dbReference type="EMBL" id="CALSGD010001155">
    <property type="protein sequence ID" value="CAH6785508.1"/>
    <property type="molecule type" value="Genomic_DNA"/>
</dbReference>
<dbReference type="GO" id="GO:0005737">
    <property type="term" value="C:cytoplasm"/>
    <property type="evidence" value="ECO:0007669"/>
    <property type="project" value="UniProtKB-SubCell"/>
</dbReference>
<dbReference type="Gene3D" id="2.60.40.10">
    <property type="entry name" value="Immunoglobulins"/>
    <property type="match status" value="4"/>
</dbReference>
<organism evidence="7 8">
    <name type="scientific">Phodopus roborovskii</name>
    <name type="common">Roborovski's desert hamster</name>
    <name type="synonym">Cricetulus roborovskii</name>
    <dbReference type="NCBI Taxonomy" id="109678"/>
    <lineage>
        <taxon>Eukaryota</taxon>
        <taxon>Metazoa</taxon>
        <taxon>Chordata</taxon>
        <taxon>Craniata</taxon>
        <taxon>Vertebrata</taxon>
        <taxon>Euteleostomi</taxon>
        <taxon>Mammalia</taxon>
        <taxon>Eutheria</taxon>
        <taxon>Euarchontoglires</taxon>
        <taxon>Glires</taxon>
        <taxon>Rodentia</taxon>
        <taxon>Myomorpha</taxon>
        <taxon>Muroidea</taxon>
        <taxon>Cricetidae</taxon>
        <taxon>Cricetinae</taxon>
        <taxon>Phodopus</taxon>
    </lineage>
</organism>
<protein>
    <submittedName>
        <fullName evidence="7">Cfap47 protein</fullName>
    </submittedName>
</protein>
<name>A0AAU9Z0C6_PHORO</name>
<dbReference type="Pfam" id="PF22544">
    <property type="entry name" value="HYDIN_VesB_CFA65-like_Ig"/>
    <property type="match status" value="1"/>
</dbReference>
<evidence type="ECO:0000256" key="5">
    <source>
        <dbReference type="ARBA" id="ARBA00023273"/>
    </source>
</evidence>
<proteinExistence type="predicted"/>
<evidence type="ECO:0000256" key="2">
    <source>
        <dbReference type="ARBA" id="ARBA00004496"/>
    </source>
</evidence>
<evidence type="ECO:0000256" key="3">
    <source>
        <dbReference type="ARBA" id="ARBA00022490"/>
    </source>
</evidence>
<sequence>MDTERGSLAPRDVDGPKKEVQLRVIPSELRFLDAVSGKVYRLPLIVHNLGRWNQKMRFQEPTKPQFKLLLTSLDKELASGLQMTAMVEYHPDKNEDMFDHMYISVGNKVLEIPLIGLIPTCQLEIVPVVDFGTLVANSKVHCKEISIINHGKAPGIFKTEYQGQLPIVISPSSGTVKAKSSMVLKVDFCADQSQFVNEVARVSLQGRPDTFLNIKVHVVEQIIELFNMHSDRKLECIRFGSVFFGTSKIEHALLFNNSPETINWVAIMQDDCVGEELGANIHQRTDIALNNLPYLNKIKKIDMTDFISCVPNEGTLLPYQKIVITFCFSPKLVVDVKKDVGPSHRQDYALFVRFDSVGSKDGFLRDDNSNTMKSNRLQKVELALTGSGLPVILQFDPGKVLTFAPCFMGEHSDLLCIVKNQSISLPVMYHFQKTAHFKMDPERGKIDEGCIQNVVCSFVPHQIGVFKVKQVIEIIGPVADENLRSLSMKPFHYIHLEFNSICKAYTKKVGVKINPGLSPLISNPTRQFVIKESEKKEDVPPVAAMLQSAMTKLHNHHSNDVSAKNALIAFPNDRAASIRCGDHHEQFRTIFTKMPRHDYTDPDYEYTDLEKLERKIHRDYYRDYIRNLRNARLQKEAQRGRKCPFNEVDIGMQPSSGLKSPSLSQSEIEEEILPTLKSSSLKAKRLLSTKKIASRETESLQRKIPKGLKSKPTTHQEKHDCSKVLTPKQIHQVIVGPSVLNFGNICVKSTNTQLLHIVNMLPMYILIQLDIDLEELQKTNQFSYVIPPTSSTYVSMVFESSTNGKFWKSFTFRINNIPGGHILVMAVILPVKLELSSNEIVLKPQTFLLKTCFRGTVRLYNQLNRPAQFVWKPVSALRGIAFSIRPAKGIVDPYCSLECEVTWQPGFSSPEKGEFTLQVSGGNTLTLKCIAHVIISLKFDFYLRHYMLNCYLDALA</sequence>
<evidence type="ECO:0000256" key="4">
    <source>
        <dbReference type="ARBA" id="ARBA00023069"/>
    </source>
</evidence>
<keyword evidence="3" id="KW-0963">Cytoplasm</keyword>
<dbReference type="Proteomes" id="UP001152836">
    <property type="component" value="Unassembled WGS sequence"/>
</dbReference>
<keyword evidence="8" id="KW-1185">Reference proteome</keyword>
<evidence type="ECO:0000259" key="6">
    <source>
        <dbReference type="Pfam" id="PF22544"/>
    </source>
</evidence>
<evidence type="ECO:0000313" key="8">
    <source>
        <dbReference type="Proteomes" id="UP001152836"/>
    </source>
</evidence>
<dbReference type="InterPro" id="IPR053879">
    <property type="entry name" value="HYDIN_VesB_CFA65-like_Ig"/>
</dbReference>
<dbReference type="PANTHER" id="PTHR45912:SF3">
    <property type="entry name" value="CILIA- AND FLAGELLA-ASSOCIATED PROTEIN 47"/>
    <property type="match status" value="1"/>
</dbReference>
<feature type="domain" description="HYDIN/VesB/CFA65-like Ig-like" evidence="6">
    <location>
        <begin position="123"/>
        <end position="215"/>
    </location>
</feature>